<dbReference type="OrthoDB" id="152248at2759"/>
<name>A0A9Q0B0T3_9PEZI</name>
<keyword evidence="1" id="KW-0472">Membrane</keyword>
<comment type="caution">
    <text evidence="2">The sequence shown here is derived from an EMBL/GenBank/DDBJ whole genome shotgun (WGS) entry which is preliminary data.</text>
</comment>
<dbReference type="AlphaFoldDB" id="A0A9Q0B0T3"/>
<dbReference type="PANTHER" id="PTHR38847">
    <property type="match status" value="1"/>
</dbReference>
<dbReference type="InterPro" id="IPR025649">
    <property type="entry name" value="DUF4360"/>
</dbReference>
<dbReference type="EMBL" id="SDAQ01000087">
    <property type="protein sequence ID" value="KAI3541044.1"/>
    <property type="molecule type" value="Genomic_DNA"/>
</dbReference>
<keyword evidence="3" id="KW-1185">Reference proteome</keyword>
<protein>
    <recommendedName>
        <fullName evidence="4">Secreted protein</fullName>
    </recommendedName>
</protein>
<keyword evidence="1" id="KW-1133">Transmembrane helix</keyword>
<proteinExistence type="predicted"/>
<evidence type="ECO:0008006" key="4">
    <source>
        <dbReference type="Google" id="ProtNLM"/>
    </source>
</evidence>
<sequence>MRTKSFVSSRYTILYYLRLSRFFDCIATMVHISSILVSFLAGAAVASPPRDVLGRQVSGDNATLAVTGIRYTGEGCPVGSLSGNLDPSGSFDVLYEALNTTIKAGDHKVKVKCQIEVDIQTAADRQLVILSGTYKGHVRLTEGAWAKNQNQYKFKGSRGTINLEWPFKAPIDAATEFTNNLSTEFQSGCNSNGGKFTMIINNYLSMSSDGPGEGEISITELDGVVKQSTKLATAKCP</sequence>
<dbReference type="Proteomes" id="UP001056436">
    <property type="component" value="Unassembled WGS sequence"/>
</dbReference>
<accession>A0A9Q0B0T3</accession>
<evidence type="ECO:0000313" key="3">
    <source>
        <dbReference type="Proteomes" id="UP001056436"/>
    </source>
</evidence>
<feature type="transmembrane region" description="Helical" evidence="1">
    <location>
        <begin position="21"/>
        <end position="46"/>
    </location>
</feature>
<dbReference type="Pfam" id="PF14273">
    <property type="entry name" value="DUF4360"/>
    <property type="match status" value="1"/>
</dbReference>
<dbReference type="PANTHER" id="PTHR38847:SF1">
    <property type="entry name" value="PSEUDOURIDINE SYNTHASE RSUA_RLUA-LIKE DOMAIN-CONTAINING PROTEIN"/>
    <property type="match status" value="1"/>
</dbReference>
<keyword evidence="1" id="KW-0812">Transmembrane</keyword>
<organism evidence="2 3">
    <name type="scientific">Colletotrichum abscissum</name>
    <dbReference type="NCBI Taxonomy" id="1671311"/>
    <lineage>
        <taxon>Eukaryota</taxon>
        <taxon>Fungi</taxon>
        <taxon>Dikarya</taxon>
        <taxon>Ascomycota</taxon>
        <taxon>Pezizomycotina</taxon>
        <taxon>Sordariomycetes</taxon>
        <taxon>Hypocreomycetidae</taxon>
        <taxon>Glomerellales</taxon>
        <taxon>Glomerellaceae</taxon>
        <taxon>Colletotrichum</taxon>
        <taxon>Colletotrichum acutatum species complex</taxon>
    </lineage>
</organism>
<gene>
    <name evidence="2" type="ORF">CABS02_10888</name>
</gene>
<reference evidence="2" key="1">
    <citation type="submission" date="2019-01" db="EMBL/GenBank/DDBJ databases">
        <title>Colletotrichum abscissum LGMF1257.</title>
        <authorList>
            <person name="Baroncelli R."/>
        </authorList>
    </citation>
    <scope>NUCLEOTIDE SEQUENCE</scope>
    <source>
        <strain evidence="2">Ca142</strain>
    </source>
</reference>
<evidence type="ECO:0000313" key="2">
    <source>
        <dbReference type="EMBL" id="KAI3541044.1"/>
    </source>
</evidence>
<evidence type="ECO:0000256" key="1">
    <source>
        <dbReference type="SAM" id="Phobius"/>
    </source>
</evidence>